<dbReference type="Proteomes" id="UP000557307">
    <property type="component" value="Unassembled WGS sequence"/>
</dbReference>
<feature type="chain" id="PRO_5032836328" description="DUF5916 domain-containing protein" evidence="1">
    <location>
        <begin position="27"/>
        <end position="743"/>
    </location>
</feature>
<evidence type="ECO:0000313" key="4">
    <source>
        <dbReference type="Proteomes" id="UP000557307"/>
    </source>
</evidence>
<dbReference type="RefSeq" id="WP_184177153.1">
    <property type="nucleotide sequence ID" value="NZ_JACHGF010000008.1"/>
</dbReference>
<feature type="signal peptide" evidence="1">
    <location>
        <begin position="1"/>
        <end position="26"/>
    </location>
</feature>
<comment type="caution">
    <text evidence="3">The sequence shown here is derived from an EMBL/GenBank/DDBJ whole genome shotgun (WGS) entry which is preliminary data.</text>
</comment>
<keyword evidence="4" id="KW-1185">Reference proteome</keyword>
<reference evidence="3 4" key="1">
    <citation type="submission" date="2020-08" db="EMBL/GenBank/DDBJ databases">
        <title>Genomic Encyclopedia of Type Strains, Phase IV (KMG-IV): sequencing the most valuable type-strain genomes for metagenomic binning, comparative biology and taxonomic classification.</title>
        <authorList>
            <person name="Goeker M."/>
        </authorList>
    </citation>
    <scope>NUCLEOTIDE SEQUENCE [LARGE SCALE GENOMIC DNA]</scope>
    <source>
        <strain evidence="3 4">DSM 105074</strain>
    </source>
</reference>
<dbReference type="InterPro" id="IPR045670">
    <property type="entry name" value="DUF5916"/>
</dbReference>
<accession>A0A840TSF3</accession>
<sequence length="743" mass="83858">MVQKVNHRGVAIGFILLLEAGSPALAQDATIFLPVRPPKEIRAVRATGPLTINGRLDEADWQVAPVANGFFQVQPEQGQPVINDTQIRVLFDDRNVYIGAFCPDSTGPKGLRVPDLRRDFDYYSNDLVGVAFDPFRDQRNAQAFQTNPYGAQRDLLCLDDALFDRDWDGYWKVRTSRTKEGWYAEMQLPWVTLRYPKLDSTNQSWGVNFVRISRRLNEQTYWSPVPRSYTVYRMSYAGLLTGLQPPPPSPNIRVQPYALVDFNRTLRNGDPVRMNTRVTAGGEVKWAISPQTVLDATLNTDFAQADADRQVQNLTRFSVFFPERRPFFLENASLFLVGQEGAIQPFFSRRIGLSNAGTPIPLDAGLRLVSRTLKQNIGGLLVRQRATDITPAATFAVGRYSRNFGSQNRIGGLLTGRFDEALGRQTAQTNVTASVDGFIRVNQALAWNFMVSGSTGRSGTDDGLAAVSQLTFITNQWYAFYYQTLVTQRYTPGTGFIYGSNLLNTNAGFYRIVRPGWKPKAIRQFDPGLYINTYHRASDGAFQQAELEMFPVYVVGVKGWVASGFVVPTWQRLDEGFAPLGIAVGPGRYAYTRYRLNFSSDASRQFSYTLFNEFGGYYDGQLRSHVLSVRYSPVPQASFALDYTRNVANSLGIRQQSRTTELITPNIRLAVSPRLQLIGFYQKNTDVNRDVWNMRLAWEFQPLSFLYVVYNSNAQQQLANNGQRPDLNRAEQVIGKLTYLKQF</sequence>
<evidence type="ECO:0000259" key="2">
    <source>
        <dbReference type="Pfam" id="PF19313"/>
    </source>
</evidence>
<dbReference type="Pfam" id="PF19313">
    <property type="entry name" value="DUF5916"/>
    <property type="match status" value="1"/>
</dbReference>
<protein>
    <recommendedName>
        <fullName evidence="2">DUF5916 domain-containing protein</fullName>
    </recommendedName>
</protein>
<dbReference type="Gene3D" id="2.60.40.1190">
    <property type="match status" value="1"/>
</dbReference>
<dbReference type="AlphaFoldDB" id="A0A840TSF3"/>
<feature type="domain" description="DUF5916" evidence="2">
    <location>
        <begin position="254"/>
        <end position="355"/>
    </location>
</feature>
<dbReference type="EMBL" id="JACHGF010000008">
    <property type="protein sequence ID" value="MBB5286234.1"/>
    <property type="molecule type" value="Genomic_DNA"/>
</dbReference>
<gene>
    <name evidence="3" type="ORF">HNQ92_004394</name>
</gene>
<keyword evidence="1" id="KW-0732">Signal</keyword>
<proteinExistence type="predicted"/>
<dbReference type="CDD" id="cd09618">
    <property type="entry name" value="CBM9_like_2"/>
    <property type="match status" value="1"/>
</dbReference>
<organism evidence="3 4">
    <name type="scientific">Rhabdobacter roseus</name>
    <dbReference type="NCBI Taxonomy" id="1655419"/>
    <lineage>
        <taxon>Bacteria</taxon>
        <taxon>Pseudomonadati</taxon>
        <taxon>Bacteroidota</taxon>
        <taxon>Cytophagia</taxon>
        <taxon>Cytophagales</taxon>
        <taxon>Cytophagaceae</taxon>
        <taxon>Rhabdobacter</taxon>
    </lineage>
</organism>
<dbReference type="SUPFAM" id="SSF49344">
    <property type="entry name" value="CBD9-like"/>
    <property type="match status" value="1"/>
</dbReference>
<evidence type="ECO:0000313" key="3">
    <source>
        <dbReference type="EMBL" id="MBB5286234.1"/>
    </source>
</evidence>
<name>A0A840TSF3_9BACT</name>
<evidence type="ECO:0000256" key="1">
    <source>
        <dbReference type="SAM" id="SignalP"/>
    </source>
</evidence>